<evidence type="ECO:0000313" key="1">
    <source>
        <dbReference type="EMBL" id="JAD94694.1"/>
    </source>
</evidence>
<proteinExistence type="predicted"/>
<dbReference type="AlphaFoldDB" id="A0A0A9E1P8"/>
<sequence length="58" mass="6887">MIKYKRIFTNLEVKTLRILSAYMRHASCSKHIPVFLIKNNFIYCLKLKQKPIGCPIDF</sequence>
<accession>A0A0A9E1P8</accession>
<reference evidence="1" key="2">
    <citation type="journal article" date="2015" name="Data Brief">
        <title>Shoot transcriptome of the giant reed, Arundo donax.</title>
        <authorList>
            <person name="Barrero R.A."/>
            <person name="Guerrero F.D."/>
            <person name="Moolhuijzen P."/>
            <person name="Goolsby J.A."/>
            <person name="Tidwell J."/>
            <person name="Bellgard S.E."/>
            <person name="Bellgard M.I."/>
        </authorList>
    </citation>
    <scope>NUCLEOTIDE SEQUENCE</scope>
    <source>
        <tissue evidence="1">Shoot tissue taken approximately 20 cm above the soil surface</tissue>
    </source>
</reference>
<organism evidence="1">
    <name type="scientific">Arundo donax</name>
    <name type="common">Giant reed</name>
    <name type="synonym">Donax arundinaceus</name>
    <dbReference type="NCBI Taxonomy" id="35708"/>
    <lineage>
        <taxon>Eukaryota</taxon>
        <taxon>Viridiplantae</taxon>
        <taxon>Streptophyta</taxon>
        <taxon>Embryophyta</taxon>
        <taxon>Tracheophyta</taxon>
        <taxon>Spermatophyta</taxon>
        <taxon>Magnoliopsida</taxon>
        <taxon>Liliopsida</taxon>
        <taxon>Poales</taxon>
        <taxon>Poaceae</taxon>
        <taxon>PACMAD clade</taxon>
        <taxon>Arundinoideae</taxon>
        <taxon>Arundineae</taxon>
        <taxon>Arundo</taxon>
    </lineage>
</organism>
<reference evidence="1" key="1">
    <citation type="submission" date="2014-09" db="EMBL/GenBank/DDBJ databases">
        <authorList>
            <person name="Magalhaes I.L.F."/>
            <person name="Oliveira U."/>
            <person name="Santos F.R."/>
            <person name="Vidigal T.H.D.A."/>
            <person name="Brescovit A.D."/>
            <person name="Santos A.J."/>
        </authorList>
    </citation>
    <scope>NUCLEOTIDE SEQUENCE</scope>
    <source>
        <tissue evidence="1">Shoot tissue taken approximately 20 cm above the soil surface</tissue>
    </source>
</reference>
<name>A0A0A9E1P8_ARUDO</name>
<dbReference type="EMBL" id="GBRH01203201">
    <property type="protein sequence ID" value="JAD94694.1"/>
    <property type="molecule type" value="Transcribed_RNA"/>
</dbReference>
<protein>
    <submittedName>
        <fullName evidence="1">Uncharacterized protein</fullName>
    </submittedName>
</protein>